<proteinExistence type="predicted"/>
<gene>
    <name evidence="1" type="ORF">FKX85_11860</name>
</gene>
<evidence type="ECO:0000313" key="1">
    <source>
        <dbReference type="EMBL" id="QDH79693.1"/>
    </source>
</evidence>
<name>A0A514CIN8_9BACT</name>
<accession>A0A514CIN8</accession>
<keyword evidence="2" id="KW-1185">Reference proteome</keyword>
<dbReference type="OrthoDB" id="9796999at2"/>
<dbReference type="Pfam" id="PF13376">
    <property type="entry name" value="OmdA"/>
    <property type="match status" value="1"/>
</dbReference>
<evidence type="ECO:0000313" key="2">
    <source>
        <dbReference type="Proteomes" id="UP000316614"/>
    </source>
</evidence>
<dbReference type="KEGG" id="echi:FKX85_11860"/>
<sequence>MKEASIATFCPSGRKDWRQWLEDNHQIQDAVWLVQYKKVSKKASLSWEEAVEEALCFGWIDGKRKSISNESYRQFFCKRKATSTWSRINKEKVKQLMDQGRMRKAGVEAIETAKRNGAWSMLDEVEALVIPEDLQVAFSHYPGSKVTFSEWSKSTKKMALHWIVMAKRPETRQRRIDKVVAMANRKERPKVFK</sequence>
<evidence type="ECO:0008006" key="3">
    <source>
        <dbReference type="Google" id="ProtNLM"/>
    </source>
</evidence>
<reference evidence="1 2" key="1">
    <citation type="submission" date="2019-06" db="EMBL/GenBank/DDBJ databases">
        <title>Echinicola alkalisoli sp. nov. isolated from saline soil.</title>
        <authorList>
            <person name="Sun J.-Q."/>
            <person name="Xu L."/>
        </authorList>
    </citation>
    <scope>NUCLEOTIDE SEQUENCE [LARGE SCALE GENOMIC DNA]</scope>
    <source>
        <strain evidence="1 2">LN3S3</strain>
    </source>
</reference>
<protein>
    <recommendedName>
        <fullName evidence="3">Bacteriocin-protection protein</fullName>
    </recommendedName>
</protein>
<dbReference type="Proteomes" id="UP000316614">
    <property type="component" value="Chromosome"/>
</dbReference>
<dbReference type="EMBL" id="CP041253">
    <property type="protein sequence ID" value="QDH79693.1"/>
    <property type="molecule type" value="Genomic_DNA"/>
</dbReference>
<dbReference type="AlphaFoldDB" id="A0A514CIN8"/>
<organism evidence="1 2">
    <name type="scientific">Echinicola soli</name>
    <dbReference type="NCBI Taxonomy" id="2591634"/>
    <lineage>
        <taxon>Bacteria</taxon>
        <taxon>Pseudomonadati</taxon>
        <taxon>Bacteroidota</taxon>
        <taxon>Cytophagia</taxon>
        <taxon>Cytophagales</taxon>
        <taxon>Cyclobacteriaceae</taxon>
        <taxon>Echinicola</taxon>
    </lineage>
</organism>
<dbReference type="RefSeq" id="WP_141614935.1">
    <property type="nucleotide sequence ID" value="NZ_CP041253.1"/>
</dbReference>